<comment type="caution">
    <text evidence="1">The sequence shown here is derived from an EMBL/GenBank/DDBJ whole genome shotgun (WGS) entry which is preliminary data.</text>
</comment>
<dbReference type="EMBL" id="MGAG01000026">
    <property type="protein sequence ID" value="OGK40362.1"/>
    <property type="molecule type" value="Genomic_DNA"/>
</dbReference>
<evidence type="ECO:0000313" key="1">
    <source>
        <dbReference type="EMBL" id="OGK40362.1"/>
    </source>
</evidence>
<dbReference type="STRING" id="1802056.A2954_03095"/>
<dbReference type="AlphaFoldDB" id="A0A1F7IAJ8"/>
<dbReference type="Proteomes" id="UP000177698">
    <property type="component" value="Unassembled WGS sequence"/>
</dbReference>
<sequence length="270" mass="30793">MSPDLDAITSTWLIKKFLPGWQNAEIKFVPAGLTSNNLPPDANPEIIHVDTGLGRFDHHQSNERTCSTRKVLNYLKKVNFIKTKLSKPLEILADFVTEDDHFLEVYYPEPESDRYEFLLNNLIDGLKITLGDDKKLVEFIFTVLDGSIIKLKNKVLAEEELNKGLVFSSYLGKSFAIESGNDEVLRFGQKVGFKLVIRKDTKFGNIRIKCPPDPKLDLTPIYNKIIKLDKVGFWYLHQSKHMLLNGSPKRPDQTPSPLTLPRLIEIIKSV</sequence>
<protein>
    <submittedName>
        <fullName evidence="1">Uncharacterized protein</fullName>
    </submittedName>
</protein>
<proteinExistence type="predicted"/>
<name>A0A1F7IAJ8_9BACT</name>
<reference evidence="1 2" key="1">
    <citation type="journal article" date="2016" name="Nat. Commun.">
        <title>Thousands of microbial genomes shed light on interconnected biogeochemical processes in an aquifer system.</title>
        <authorList>
            <person name="Anantharaman K."/>
            <person name="Brown C.T."/>
            <person name="Hug L.A."/>
            <person name="Sharon I."/>
            <person name="Castelle C.J."/>
            <person name="Probst A.J."/>
            <person name="Thomas B.C."/>
            <person name="Singh A."/>
            <person name="Wilkins M.J."/>
            <person name="Karaoz U."/>
            <person name="Brodie E.L."/>
            <person name="Williams K.H."/>
            <person name="Hubbard S.S."/>
            <person name="Banfield J.F."/>
        </authorList>
    </citation>
    <scope>NUCLEOTIDE SEQUENCE [LARGE SCALE GENOMIC DNA]</scope>
</reference>
<accession>A0A1F7IAJ8</accession>
<gene>
    <name evidence="1" type="ORF">A2954_03095</name>
</gene>
<evidence type="ECO:0000313" key="2">
    <source>
        <dbReference type="Proteomes" id="UP000177698"/>
    </source>
</evidence>
<organism evidence="1 2">
    <name type="scientific">Candidatus Roizmanbacteria bacterium RIFCSPLOWO2_01_FULL_37_12</name>
    <dbReference type="NCBI Taxonomy" id="1802056"/>
    <lineage>
        <taxon>Bacteria</taxon>
        <taxon>Candidatus Roizmaniibacteriota</taxon>
    </lineage>
</organism>